<name>A0A2N9JLR7_9ACTN</name>
<dbReference type="AlphaFoldDB" id="A0A2N9JLR7"/>
<organism evidence="8 9">
    <name type="scientific">Micropruina glycogenica</name>
    <dbReference type="NCBI Taxonomy" id="75385"/>
    <lineage>
        <taxon>Bacteria</taxon>
        <taxon>Bacillati</taxon>
        <taxon>Actinomycetota</taxon>
        <taxon>Actinomycetes</taxon>
        <taxon>Propionibacteriales</taxon>
        <taxon>Nocardioidaceae</taxon>
        <taxon>Micropruina</taxon>
    </lineage>
</organism>
<reference evidence="8 9" key="1">
    <citation type="submission" date="2018-02" db="EMBL/GenBank/DDBJ databases">
        <authorList>
            <person name="Cohen D.B."/>
            <person name="Kent A.D."/>
        </authorList>
    </citation>
    <scope>NUCLEOTIDE SEQUENCE [LARGE SCALE GENOMIC DNA]</scope>
    <source>
        <strain evidence="8">1</strain>
    </source>
</reference>
<dbReference type="OrthoDB" id="3830559at2"/>
<dbReference type="InterPro" id="IPR018076">
    <property type="entry name" value="T2SS_GspF_dom"/>
</dbReference>
<feature type="transmembrane region" description="Helical" evidence="6">
    <location>
        <begin position="230"/>
        <end position="254"/>
    </location>
</feature>
<dbReference type="KEGG" id="mgg:MPLG2_3488"/>
<comment type="subcellular location">
    <subcellularLocation>
        <location evidence="1">Cell membrane</location>
        <topology evidence="1">Multi-pass membrane protein</topology>
    </subcellularLocation>
</comment>
<keyword evidence="4 6" id="KW-1133">Transmembrane helix</keyword>
<evidence type="ECO:0000259" key="7">
    <source>
        <dbReference type="Pfam" id="PF00482"/>
    </source>
</evidence>
<dbReference type="EMBL" id="LT985188">
    <property type="protein sequence ID" value="SPD88518.1"/>
    <property type="molecule type" value="Genomic_DNA"/>
</dbReference>
<evidence type="ECO:0000256" key="5">
    <source>
        <dbReference type="ARBA" id="ARBA00023136"/>
    </source>
</evidence>
<dbReference type="Pfam" id="PF00482">
    <property type="entry name" value="T2SSF"/>
    <property type="match status" value="1"/>
</dbReference>
<dbReference type="Proteomes" id="UP000238164">
    <property type="component" value="Chromosome 1"/>
</dbReference>
<evidence type="ECO:0000313" key="8">
    <source>
        <dbReference type="EMBL" id="SPD88518.1"/>
    </source>
</evidence>
<proteinExistence type="predicted"/>
<keyword evidence="2" id="KW-1003">Cell membrane</keyword>
<evidence type="ECO:0000256" key="4">
    <source>
        <dbReference type="ARBA" id="ARBA00022989"/>
    </source>
</evidence>
<protein>
    <submittedName>
        <fullName evidence="8">Tight adherence protein B</fullName>
    </submittedName>
</protein>
<feature type="transmembrane region" description="Helical" evidence="6">
    <location>
        <begin position="208"/>
        <end position="224"/>
    </location>
</feature>
<evidence type="ECO:0000256" key="2">
    <source>
        <dbReference type="ARBA" id="ARBA00022475"/>
    </source>
</evidence>
<evidence type="ECO:0000256" key="6">
    <source>
        <dbReference type="SAM" id="Phobius"/>
    </source>
</evidence>
<feature type="transmembrane region" description="Helical" evidence="6">
    <location>
        <begin position="38"/>
        <end position="59"/>
    </location>
</feature>
<keyword evidence="5 6" id="KW-0472">Membrane</keyword>
<dbReference type="PANTHER" id="PTHR35007">
    <property type="entry name" value="INTEGRAL MEMBRANE PROTEIN-RELATED"/>
    <property type="match status" value="1"/>
</dbReference>
<dbReference type="GO" id="GO:0005886">
    <property type="term" value="C:plasma membrane"/>
    <property type="evidence" value="ECO:0007669"/>
    <property type="project" value="UniProtKB-SubCell"/>
</dbReference>
<evidence type="ECO:0000256" key="3">
    <source>
        <dbReference type="ARBA" id="ARBA00022692"/>
    </source>
</evidence>
<evidence type="ECO:0000256" key="1">
    <source>
        <dbReference type="ARBA" id="ARBA00004651"/>
    </source>
</evidence>
<keyword evidence="3 6" id="KW-0812">Transmembrane</keyword>
<sequence length="266" mass="28076">MAALSGLLLVAAVALWRPLRPWRRVLVRARATRPERPVRLIPVLLIGVLFITVAGWLLAGDRGAVLSGVAAACSATAVWTITQAHRAHQRNRAADEVARGSSELAALLRAGHPPARALGLVAESAPCFAESAAHFRIGGDLTEALQRVGDRPGYEGLCGLAATWRIAQRTGASMTTFLDDLATRLIDERELRRSVGTELAAARMTGRLLGFLPLVGLGMGYLIGGDPVAFLISSVGGLWCLALGVALAVAGVVWSEKLADRAGQLR</sequence>
<dbReference type="RefSeq" id="WP_105187007.1">
    <property type="nucleotide sequence ID" value="NZ_BAAAGO010000001.1"/>
</dbReference>
<evidence type="ECO:0000313" key="9">
    <source>
        <dbReference type="Proteomes" id="UP000238164"/>
    </source>
</evidence>
<gene>
    <name evidence="8" type="ORF">MPLG2_3488</name>
</gene>
<dbReference type="PANTHER" id="PTHR35007:SF4">
    <property type="entry name" value="CONSERVED TRANSMEMBRANE PROTEIN-RELATED"/>
    <property type="match status" value="1"/>
</dbReference>
<feature type="domain" description="Type II secretion system protein GspF" evidence="7">
    <location>
        <begin position="103"/>
        <end position="220"/>
    </location>
</feature>
<keyword evidence="9" id="KW-1185">Reference proteome</keyword>
<accession>A0A2N9JLR7</accession>